<protein>
    <recommendedName>
        <fullName evidence="2">Rhamnogalacturonase A/B/Epimerase-like pectate lyase domain-containing protein</fullName>
    </recommendedName>
</protein>
<dbReference type="SUPFAM" id="SSF51126">
    <property type="entry name" value="Pectin lyase-like"/>
    <property type="match status" value="1"/>
</dbReference>
<dbReference type="Pfam" id="PF12708">
    <property type="entry name" value="Pect-lyase_RHGA_epim"/>
    <property type="match status" value="1"/>
</dbReference>
<dbReference type="AlphaFoldDB" id="A0A150SPN4"/>
<feature type="domain" description="Rhamnogalacturonase A/B/Epimerase-like pectate lyase" evidence="2">
    <location>
        <begin position="162"/>
        <end position="381"/>
    </location>
</feature>
<gene>
    <name evidence="3" type="ORF">BE18_04025</name>
</gene>
<dbReference type="Proteomes" id="UP000075515">
    <property type="component" value="Unassembled WGS sequence"/>
</dbReference>
<feature type="signal peptide" evidence="1">
    <location>
        <begin position="1"/>
        <end position="25"/>
    </location>
</feature>
<dbReference type="EMBL" id="JEMC01001739">
    <property type="protein sequence ID" value="KYF94454.1"/>
    <property type="molecule type" value="Genomic_DNA"/>
</dbReference>
<accession>A0A150SPN4</accession>
<proteinExistence type="predicted"/>
<sequence length="601" mass="64047">MLSTRRITKTFLVGLFALVSAPAGAAASTASSGAVWGYHPPAEQSAEDFNLCSLDAPYNETPFTRDGDSNVGCPTAPPDPPPRCTGDFCLPGNVCKGNEQPHENSNGCGVDRNGDTDVDTGITCCEAGSVTDGVVNVLPYVNVTRPEGADFSANPAVDERDDVDDSLAISRAIECAMSQPTTRHTVYFPAGRYVLRTPLRPEHSNLTLEGPELSPNAAPGDPGTATLVAVPCNPEQFPGAIQVNKPGVSGVWIRNFQIRLTDGPWVQANSGIRVNSCSNCEVENIIMRYAPLPDKLPQPPQCKPPNLDGITFGLGSWGAIRNVIVDGVPKGGIYLSTVSTGTNTTPHTYVENCEIRNINGPVGAAGIKIITSNVTVRNCEVHHSLIHPRDGLPAVGGHGLWIAAQNSNPSTRPRNVVVQDSYFHHNGGSGVMMASPIADKRPEKIRLEGVRSAYNGSYGVHIQAGTDVELLDLWSWGNGYSGVYLQSKGSLPASALRVGTVTLENPIIFNNALTPEAGDYPGIMIHASDVTINGGEFGQDDGYLPQFCTSRGRQSKSIQWQCWLSGPPGAEVLFYPEDIVYSDVFLHDGTSAPHSMVCPYD</sequence>
<feature type="chain" id="PRO_5007568814" description="Rhamnogalacturonase A/B/Epimerase-like pectate lyase domain-containing protein" evidence="1">
    <location>
        <begin position="26"/>
        <end position="601"/>
    </location>
</feature>
<evidence type="ECO:0000259" key="2">
    <source>
        <dbReference type="Pfam" id="PF12708"/>
    </source>
</evidence>
<evidence type="ECO:0000313" key="3">
    <source>
        <dbReference type="EMBL" id="KYF94454.1"/>
    </source>
</evidence>
<keyword evidence="1" id="KW-0732">Signal</keyword>
<dbReference type="InterPro" id="IPR011050">
    <property type="entry name" value="Pectin_lyase_fold/virulence"/>
</dbReference>
<name>A0A150SPN4_SORCE</name>
<dbReference type="InterPro" id="IPR024535">
    <property type="entry name" value="RHGA/B-epi-like_pectate_lyase"/>
</dbReference>
<reference evidence="3 4" key="1">
    <citation type="submission" date="2014-02" db="EMBL/GenBank/DDBJ databases">
        <title>The small core and large imbalanced accessory genome model reveals a collaborative survival strategy of Sorangium cellulosum strains in nature.</title>
        <authorList>
            <person name="Han K."/>
            <person name="Peng R."/>
            <person name="Blom J."/>
            <person name="Li Y.-Z."/>
        </authorList>
    </citation>
    <scope>NUCLEOTIDE SEQUENCE [LARGE SCALE GENOMIC DNA]</scope>
    <source>
        <strain evidence="3 4">So0149</strain>
    </source>
</reference>
<dbReference type="InterPro" id="IPR006626">
    <property type="entry name" value="PbH1"/>
</dbReference>
<comment type="caution">
    <text evidence="3">The sequence shown here is derived from an EMBL/GenBank/DDBJ whole genome shotgun (WGS) entry which is preliminary data.</text>
</comment>
<evidence type="ECO:0000256" key="1">
    <source>
        <dbReference type="SAM" id="SignalP"/>
    </source>
</evidence>
<dbReference type="Gene3D" id="2.160.20.10">
    <property type="entry name" value="Single-stranded right-handed beta-helix, Pectin lyase-like"/>
    <property type="match status" value="1"/>
</dbReference>
<evidence type="ECO:0000313" key="4">
    <source>
        <dbReference type="Proteomes" id="UP000075515"/>
    </source>
</evidence>
<dbReference type="InterPro" id="IPR012334">
    <property type="entry name" value="Pectin_lyas_fold"/>
</dbReference>
<dbReference type="SMART" id="SM00710">
    <property type="entry name" value="PbH1"/>
    <property type="match status" value="6"/>
</dbReference>
<organism evidence="3 4">
    <name type="scientific">Sorangium cellulosum</name>
    <name type="common">Polyangium cellulosum</name>
    <dbReference type="NCBI Taxonomy" id="56"/>
    <lineage>
        <taxon>Bacteria</taxon>
        <taxon>Pseudomonadati</taxon>
        <taxon>Myxococcota</taxon>
        <taxon>Polyangia</taxon>
        <taxon>Polyangiales</taxon>
        <taxon>Polyangiaceae</taxon>
        <taxon>Sorangium</taxon>
    </lineage>
</organism>